<name>E8N460_ANATU</name>
<keyword evidence="2" id="KW-0472">Membrane</keyword>
<keyword evidence="6" id="KW-1185">Reference proteome</keyword>
<dbReference type="HOGENOM" id="CLU_046535_1_2_0"/>
<dbReference type="Pfam" id="PF14257">
    <property type="entry name" value="DUF4349"/>
    <property type="match status" value="1"/>
</dbReference>
<dbReference type="RefSeq" id="WP_013559612.1">
    <property type="nucleotide sequence ID" value="NC_014960.1"/>
</dbReference>
<evidence type="ECO:0000313" key="6">
    <source>
        <dbReference type="Proteomes" id="UP000008922"/>
    </source>
</evidence>
<keyword evidence="2" id="KW-1133">Transmembrane helix</keyword>
<feature type="transmembrane region" description="Helical" evidence="2">
    <location>
        <begin position="267"/>
        <end position="290"/>
    </location>
</feature>
<feature type="chain" id="PRO_5003228167" description="DUF4349 domain-containing protein" evidence="3">
    <location>
        <begin position="22"/>
        <end position="312"/>
    </location>
</feature>
<feature type="signal peptide" evidence="3">
    <location>
        <begin position="1"/>
        <end position="21"/>
    </location>
</feature>
<feature type="domain" description="DUF4349" evidence="4">
    <location>
        <begin position="68"/>
        <end position="289"/>
    </location>
</feature>
<evidence type="ECO:0000313" key="5">
    <source>
        <dbReference type="EMBL" id="BAJ63224.1"/>
    </source>
</evidence>
<dbReference type="PROSITE" id="PS51257">
    <property type="entry name" value="PROKAR_LIPOPROTEIN"/>
    <property type="match status" value="1"/>
</dbReference>
<dbReference type="AlphaFoldDB" id="E8N460"/>
<keyword evidence="3" id="KW-0732">Signal</keyword>
<reference evidence="5 6" key="1">
    <citation type="submission" date="2010-12" db="EMBL/GenBank/DDBJ databases">
        <title>Whole genome sequence of Anaerolinea thermophila UNI-1.</title>
        <authorList>
            <person name="Narita-Yamada S."/>
            <person name="Kishi E."/>
            <person name="Watanabe Y."/>
            <person name="Takasaki K."/>
            <person name="Ankai A."/>
            <person name="Oguchi A."/>
            <person name="Fukui S."/>
            <person name="Takahashi M."/>
            <person name="Yashiro I."/>
            <person name="Hosoyama A."/>
            <person name="Sekiguchi Y."/>
            <person name="Hanada S."/>
            <person name="Fujita N."/>
        </authorList>
    </citation>
    <scope>NUCLEOTIDE SEQUENCE [LARGE SCALE GENOMIC DNA]</scope>
    <source>
        <strain evidence="6">DSM 14523 / JCM 11388 / NBRC 100420 / UNI-1</strain>
    </source>
</reference>
<dbReference type="InterPro" id="IPR025645">
    <property type="entry name" value="DUF4349"/>
</dbReference>
<accession>E8N460</accession>
<dbReference type="InParanoid" id="E8N460"/>
<dbReference type="KEGG" id="atm:ANT_11900"/>
<dbReference type="OrthoDB" id="5381491at2"/>
<protein>
    <recommendedName>
        <fullName evidence="4">DUF4349 domain-containing protein</fullName>
    </recommendedName>
</protein>
<feature type="coiled-coil region" evidence="1">
    <location>
        <begin position="128"/>
        <end position="193"/>
    </location>
</feature>
<keyword evidence="2" id="KW-0812">Transmembrane</keyword>
<keyword evidence="1" id="KW-0175">Coiled coil</keyword>
<evidence type="ECO:0000259" key="4">
    <source>
        <dbReference type="Pfam" id="PF14257"/>
    </source>
</evidence>
<organism evidence="5 6">
    <name type="scientific">Anaerolinea thermophila (strain DSM 14523 / JCM 11388 / NBRC 100420 / UNI-1)</name>
    <dbReference type="NCBI Taxonomy" id="926569"/>
    <lineage>
        <taxon>Bacteria</taxon>
        <taxon>Bacillati</taxon>
        <taxon>Chloroflexota</taxon>
        <taxon>Anaerolineae</taxon>
        <taxon>Anaerolineales</taxon>
        <taxon>Anaerolineaceae</taxon>
        <taxon>Anaerolinea</taxon>
    </lineage>
</organism>
<evidence type="ECO:0000256" key="1">
    <source>
        <dbReference type="SAM" id="Coils"/>
    </source>
</evidence>
<sequence length="312" mass="34234">MKRIWIALLGMVFLLSACSPARSFAPVPGETQRNAITGADMSKGVSAPAYEGVESASLVVPSESAADRLVIRNADLRIVVDDPVSALDEISQLAEKMGGFVVQSNLYKTQTEEGVETPEASITIRVPAERLNDALAQIKSLVKDKNTDILSENVSGQDVTKEYTDLKSRLTNLENTEKQLQRIMEEATKTEDVLAVYNQLVSVREQIEVLKGQIKYYEESAALSMISVTLKASATVKPLTIGKWQPIGVARDALQATLKTYKFLANAAIWIVLYFIPVAVVIILPIWLIIHGLRRLSTRKSKSSQSDESLKG</sequence>
<gene>
    <name evidence="5" type="ordered locus">ANT_11900</name>
</gene>
<dbReference type="STRING" id="926569.ANT_11900"/>
<evidence type="ECO:0000256" key="3">
    <source>
        <dbReference type="SAM" id="SignalP"/>
    </source>
</evidence>
<dbReference type="EMBL" id="AP012029">
    <property type="protein sequence ID" value="BAJ63224.1"/>
    <property type="molecule type" value="Genomic_DNA"/>
</dbReference>
<proteinExistence type="predicted"/>
<dbReference type="eggNOG" id="COG5662">
    <property type="taxonomic scope" value="Bacteria"/>
</dbReference>
<dbReference type="Proteomes" id="UP000008922">
    <property type="component" value="Chromosome"/>
</dbReference>
<evidence type="ECO:0000256" key="2">
    <source>
        <dbReference type="SAM" id="Phobius"/>
    </source>
</evidence>